<sequence length="38" mass="4405">MLYKGMKIINTNSYSQGKGTSVTLLYCYTIINYSFFIQ</sequence>
<protein>
    <submittedName>
        <fullName evidence="1">Uncharacterized protein</fullName>
    </submittedName>
</protein>
<gene>
    <name evidence="1" type="ORF">SAMN04488505_103307</name>
</gene>
<name>A0A1H7VEG2_9BACT</name>
<reference evidence="1 2" key="1">
    <citation type="submission" date="2016-10" db="EMBL/GenBank/DDBJ databases">
        <authorList>
            <person name="de Groot N.N."/>
        </authorList>
    </citation>
    <scope>NUCLEOTIDE SEQUENCE [LARGE SCALE GENOMIC DNA]</scope>
    <source>
        <strain evidence="1 2">DSM 21039</strain>
    </source>
</reference>
<keyword evidence="2" id="KW-1185">Reference proteome</keyword>
<organism evidence="1 2">
    <name type="scientific">Chitinophaga rupis</name>
    <dbReference type="NCBI Taxonomy" id="573321"/>
    <lineage>
        <taxon>Bacteria</taxon>
        <taxon>Pseudomonadati</taxon>
        <taxon>Bacteroidota</taxon>
        <taxon>Chitinophagia</taxon>
        <taxon>Chitinophagales</taxon>
        <taxon>Chitinophagaceae</taxon>
        <taxon>Chitinophaga</taxon>
    </lineage>
</organism>
<evidence type="ECO:0000313" key="2">
    <source>
        <dbReference type="Proteomes" id="UP000198984"/>
    </source>
</evidence>
<accession>A0A1H7VEG2</accession>
<dbReference type="Proteomes" id="UP000198984">
    <property type="component" value="Unassembled WGS sequence"/>
</dbReference>
<dbReference type="EMBL" id="FOBB01000003">
    <property type="protein sequence ID" value="SEM07636.1"/>
    <property type="molecule type" value="Genomic_DNA"/>
</dbReference>
<evidence type="ECO:0000313" key="1">
    <source>
        <dbReference type="EMBL" id="SEM07636.1"/>
    </source>
</evidence>
<dbReference type="AlphaFoldDB" id="A0A1H7VEG2"/>
<proteinExistence type="predicted"/>